<keyword evidence="3" id="KW-0274">FAD</keyword>
<evidence type="ECO:0000259" key="9">
    <source>
        <dbReference type="Pfam" id="PF01266"/>
    </source>
</evidence>
<keyword evidence="2" id="KW-0285">Flavoprotein</keyword>
<evidence type="ECO:0000313" key="10">
    <source>
        <dbReference type="EMBL" id="KSA01987.1"/>
    </source>
</evidence>
<dbReference type="InterPro" id="IPR006076">
    <property type="entry name" value="FAD-dep_OxRdtase"/>
</dbReference>
<evidence type="ECO:0000256" key="8">
    <source>
        <dbReference type="ARBA" id="ARBA00041137"/>
    </source>
</evidence>
<evidence type="ECO:0000256" key="5">
    <source>
        <dbReference type="ARBA" id="ARBA00036066"/>
    </source>
</evidence>
<comment type="cofactor">
    <cofactor evidence="1">
        <name>FAD</name>
        <dbReference type="ChEBI" id="CHEBI:57692"/>
    </cofactor>
</comment>
<dbReference type="EC" id="1.1.99.2" evidence="7"/>
<evidence type="ECO:0000256" key="1">
    <source>
        <dbReference type="ARBA" id="ARBA00001974"/>
    </source>
</evidence>
<reference evidence="10 11" key="1">
    <citation type="submission" date="2015-11" db="EMBL/GenBank/DDBJ databases">
        <title>The genome of Debaryomyces fabryi.</title>
        <authorList>
            <person name="Tafer H."/>
            <person name="Lopandic K."/>
        </authorList>
    </citation>
    <scope>NUCLEOTIDE SEQUENCE [LARGE SCALE GENOMIC DNA]</scope>
    <source>
        <strain evidence="10 11">CBS 789</strain>
    </source>
</reference>
<name>A0A0V1Q0N0_9ASCO</name>
<gene>
    <name evidence="10" type="ORF">AC631_02278</name>
</gene>
<evidence type="ECO:0000256" key="2">
    <source>
        <dbReference type="ARBA" id="ARBA00022630"/>
    </source>
</evidence>
<sequence>MLKSCTRHVTQFVGRIGRNQIKEFHSSGIRTSDFSHVVIGGGVVGTAVGSELQAIEGNNVLLVEQHQSLGTETTSRNSEVIHAGLYFPKGSLKAELCIKGKNKLYEAYETGKFNSVQVPLSKCGKWVVAQDEAEGEYLEKLQQNAKELEVPTELISPESAKKKFPLIRASAGILESPTTGIISAHDLVLYFQTQFENNEGTIGLNTQLIDIEYNRSIPNYCLRLKEKESGSEFEVTTDNLVNSAGLYAQEVSNLLLPEDRQLNSYFAKGTYYGYQPATPIKSSKITEKLIYPCPNPNASSLGTHLTFDLGGQLRFGPDLEWLDIKSASEIDYSATSKNINEAVKAIRQYFPSIEIGDIQPTYTGVRPKIVSKTENYRRFSDFIIREEDDFPGFVNLLGIESPGLTSSWAIAEYVKNIYYK</sequence>
<organism evidence="10 11">
    <name type="scientific">Debaryomyces fabryi</name>
    <dbReference type="NCBI Taxonomy" id="58627"/>
    <lineage>
        <taxon>Eukaryota</taxon>
        <taxon>Fungi</taxon>
        <taxon>Dikarya</taxon>
        <taxon>Ascomycota</taxon>
        <taxon>Saccharomycotina</taxon>
        <taxon>Pichiomycetes</taxon>
        <taxon>Debaryomycetaceae</taxon>
        <taxon>Debaryomyces</taxon>
    </lineage>
</organism>
<dbReference type="GO" id="GO:0047545">
    <property type="term" value="F:(S)-2-hydroxyglutarate dehydrogenase activity"/>
    <property type="evidence" value="ECO:0007669"/>
    <property type="project" value="UniProtKB-EC"/>
</dbReference>
<evidence type="ECO:0000256" key="7">
    <source>
        <dbReference type="ARBA" id="ARBA00038878"/>
    </source>
</evidence>
<evidence type="ECO:0000313" key="11">
    <source>
        <dbReference type="Proteomes" id="UP000054251"/>
    </source>
</evidence>
<dbReference type="SUPFAM" id="SSF51905">
    <property type="entry name" value="FAD/NAD(P)-binding domain"/>
    <property type="match status" value="1"/>
</dbReference>
<accession>A0A0V1Q0N0</accession>
<dbReference type="EMBL" id="LMYN01000038">
    <property type="protein sequence ID" value="KSA01987.1"/>
    <property type="molecule type" value="Genomic_DNA"/>
</dbReference>
<evidence type="ECO:0000256" key="4">
    <source>
        <dbReference type="ARBA" id="ARBA00023002"/>
    </source>
</evidence>
<dbReference type="InterPro" id="IPR036188">
    <property type="entry name" value="FAD/NAD-bd_sf"/>
</dbReference>
<dbReference type="PANTHER" id="PTHR43104">
    <property type="entry name" value="L-2-HYDROXYGLUTARATE DEHYDROGENASE, MITOCHONDRIAL"/>
    <property type="match status" value="1"/>
</dbReference>
<protein>
    <recommendedName>
        <fullName evidence="8">L-2-hydroxyglutarate dehydrogenase, mitochondrial</fullName>
        <ecNumber evidence="7">1.1.99.2</ecNumber>
    </recommendedName>
</protein>
<proteinExistence type="inferred from homology"/>
<dbReference type="RefSeq" id="XP_015468089.1">
    <property type="nucleotide sequence ID" value="XM_015611108.1"/>
</dbReference>
<evidence type="ECO:0000256" key="6">
    <source>
        <dbReference type="ARBA" id="ARBA00037941"/>
    </source>
</evidence>
<dbReference type="PANTHER" id="PTHR43104:SF4">
    <property type="entry name" value="L-2-HYDROXYGLUTARATE DEHYDROGENASE, MITOCHONDRIAL"/>
    <property type="match status" value="1"/>
</dbReference>
<dbReference type="AlphaFoldDB" id="A0A0V1Q0N0"/>
<comment type="catalytic activity">
    <reaction evidence="5">
        <text>(S)-2-hydroxyglutarate + A = 2-oxoglutarate + AH2</text>
        <dbReference type="Rhea" id="RHEA:21252"/>
        <dbReference type="ChEBI" id="CHEBI:13193"/>
        <dbReference type="ChEBI" id="CHEBI:16782"/>
        <dbReference type="ChEBI" id="CHEBI:16810"/>
        <dbReference type="ChEBI" id="CHEBI:17499"/>
        <dbReference type="EC" id="1.1.99.2"/>
    </reaction>
</comment>
<keyword evidence="4" id="KW-0560">Oxidoreductase</keyword>
<comment type="caution">
    <text evidence="10">The sequence shown here is derived from an EMBL/GenBank/DDBJ whole genome shotgun (WGS) entry which is preliminary data.</text>
</comment>
<keyword evidence="11" id="KW-1185">Reference proteome</keyword>
<dbReference type="Proteomes" id="UP000054251">
    <property type="component" value="Unassembled WGS sequence"/>
</dbReference>
<dbReference type="Pfam" id="PF01266">
    <property type="entry name" value="DAO"/>
    <property type="match status" value="1"/>
</dbReference>
<dbReference type="GeneID" id="26839287"/>
<dbReference type="OrthoDB" id="498204at2759"/>
<evidence type="ECO:0000256" key="3">
    <source>
        <dbReference type="ARBA" id="ARBA00022827"/>
    </source>
</evidence>
<dbReference type="Gene3D" id="3.30.9.10">
    <property type="entry name" value="D-Amino Acid Oxidase, subunit A, domain 2"/>
    <property type="match status" value="1"/>
</dbReference>
<comment type="similarity">
    <text evidence="6">Belongs to the L2HGDH family.</text>
</comment>
<dbReference type="Gene3D" id="3.50.50.60">
    <property type="entry name" value="FAD/NAD(P)-binding domain"/>
    <property type="match status" value="1"/>
</dbReference>
<feature type="domain" description="FAD dependent oxidoreductase" evidence="9">
    <location>
        <begin position="37"/>
        <end position="414"/>
    </location>
</feature>